<gene>
    <name evidence="10" type="ORF">SAMN05216565_11049</name>
</gene>
<feature type="domain" description="Response regulatory" evidence="8">
    <location>
        <begin position="3"/>
        <end position="116"/>
    </location>
</feature>
<keyword evidence="4 7" id="KW-0238">DNA-binding</keyword>
<dbReference type="CDD" id="cd00383">
    <property type="entry name" value="trans_reg_C"/>
    <property type="match status" value="1"/>
</dbReference>
<dbReference type="GO" id="GO:0005829">
    <property type="term" value="C:cytosol"/>
    <property type="evidence" value="ECO:0007669"/>
    <property type="project" value="TreeGrafter"/>
</dbReference>
<evidence type="ECO:0000313" key="11">
    <source>
        <dbReference type="Proteomes" id="UP000199159"/>
    </source>
</evidence>
<evidence type="ECO:0000256" key="3">
    <source>
        <dbReference type="ARBA" id="ARBA00023015"/>
    </source>
</evidence>
<dbReference type="SMART" id="SM00862">
    <property type="entry name" value="Trans_reg_C"/>
    <property type="match status" value="1"/>
</dbReference>
<dbReference type="InterPro" id="IPR001789">
    <property type="entry name" value="Sig_transdc_resp-reg_receiver"/>
</dbReference>
<dbReference type="SMART" id="SM00448">
    <property type="entry name" value="REC"/>
    <property type="match status" value="1"/>
</dbReference>
<reference evidence="11" key="1">
    <citation type="submission" date="2016-10" db="EMBL/GenBank/DDBJ databases">
        <authorList>
            <person name="Varghese N."/>
            <person name="Submissions S."/>
        </authorList>
    </citation>
    <scope>NUCLEOTIDE SEQUENCE [LARGE SCALE GENOMIC DNA]</scope>
    <source>
        <strain evidence="11">IBRC-M10078</strain>
    </source>
</reference>
<dbReference type="GO" id="GO:0006355">
    <property type="term" value="P:regulation of DNA-templated transcription"/>
    <property type="evidence" value="ECO:0007669"/>
    <property type="project" value="InterPro"/>
</dbReference>
<sequence>MKKVLLVDDEIRMIDLLSLYLKPRGYHCLKASSGKAAIEILENETVNLVLLDVMMPDMDGWITCKQIREFSSVPIIMLTARDQKSDVVKGLNLGADDYITKPFDENELIARIESIFRRIKHSSIIEFKQLIWNEDIREVYFNEGRISLTPKEFTLIGLLLNNRNRVYSREQLIEKIWGFDTNTEGRTIDSHIRNIRDKLRQVDFPIDEHLLSVWGVGYKWVD</sequence>
<dbReference type="PROSITE" id="PS51755">
    <property type="entry name" value="OMPR_PHOB"/>
    <property type="match status" value="1"/>
</dbReference>
<feature type="domain" description="OmpR/PhoB-type" evidence="9">
    <location>
        <begin position="122"/>
        <end position="222"/>
    </location>
</feature>
<keyword evidence="2" id="KW-0902">Two-component regulatory system</keyword>
<evidence type="ECO:0000256" key="7">
    <source>
        <dbReference type="PROSITE-ProRule" id="PRU01091"/>
    </source>
</evidence>
<dbReference type="PANTHER" id="PTHR48111:SF73">
    <property type="entry name" value="ALKALINE PHOSPHATASE SYNTHESIS TRANSCRIPTIONAL REGULATORY PROTEIN PHOP"/>
    <property type="match status" value="1"/>
</dbReference>
<dbReference type="GO" id="GO:0032993">
    <property type="term" value="C:protein-DNA complex"/>
    <property type="evidence" value="ECO:0007669"/>
    <property type="project" value="TreeGrafter"/>
</dbReference>
<dbReference type="PANTHER" id="PTHR48111">
    <property type="entry name" value="REGULATOR OF RPOS"/>
    <property type="match status" value="1"/>
</dbReference>
<dbReference type="STRING" id="930152.SAMN05216565_11049"/>
<evidence type="ECO:0000256" key="1">
    <source>
        <dbReference type="ARBA" id="ARBA00022553"/>
    </source>
</evidence>
<dbReference type="PROSITE" id="PS50110">
    <property type="entry name" value="RESPONSE_REGULATORY"/>
    <property type="match status" value="1"/>
</dbReference>
<evidence type="ECO:0000256" key="5">
    <source>
        <dbReference type="ARBA" id="ARBA00023163"/>
    </source>
</evidence>
<dbReference type="Gene3D" id="6.10.250.690">
    <property type="match status" value="1"/>
</dbReference>
<keyword evidence="11" id="KW-1185">Reference proteome</keyword>
<evidence type="ECO:0000256" key="6">
    <source>
        <dbReference type="PROSITE-ProRule" id="PRU00169"/>
    </source>
</evidence>
<keyword evidence="3" id="KW-0805">Transcription regulation</keyword>
<proteinExistence type="predicted"/>
<dbReference type="Gene3D" id="1.10.10.10">
    <property type="entry name" value="Winged helix-like DNA-binding domain superfamily/Winged helix DNA-binding domain"/>
    <property type="match status" value="1"/>
</dbReference>
<evidence type="ECO:0000256" key="4">
    <source>
        <dbReference type="ARBA" id="ARBA00023125"/>
    </source>
</evidence>
<dbReference type="CDD" id="cd17574">
    <property type="entry name" value="REC_OmpR"/>
    <property type="match status" value="1"/>
</dbReference>
<accession>A0A1H0WAV2</accession>
<dbReference type="AlphaFoldDB" id="A0A1H0WAV2"/>
<dbReference type="OrthoDB" id="9790442at2"/>
<organism evidence="10 11">
    <name type="scientific">Litchfieldia salsa</name>
    <dbReference type="NCBI Taxonomy" id="930152"/>
    <lineage>
        <taxon>Bacteria</taxon>
        <taxon>Bacillati</taxon>
        <taxon>Bacillota</taxon>
        <taxon>Bacilli</taxon>
        <taxon>Bacillales</taxon>
        <taxon>Bacillaceae</taxon>
        <taxon>Litchfieldia</taxon>
    </lineage>
</organism>
<dbReference type="EMBL" id="FNJU01000010">
    <property type="protein sequence ID" value="SDP87880.1"/>
    <property type="molecule type" value="Genomic_DNA"/>
</dbReference>
<dbReference type="GO" id="GO:0000156">
    <property type="term" value="F:phosphorelay response regulator activity"/>
    <property type="evidence" value="ECO:0007669"/>
    <property type="project" value="TreeGrafter"/>
</dbReference>
<dbReference type="RefSeq" id="WP_090857077.1">
    <property type="nucleotide sequence ID" value="NZ_FNJU01000010.1"/>
</dbReference>
<dbReference type="FunFam" id="3.40.50.2300:FF:000001">
    <property type="entry name" value="DNA-binding response regulator PhoB"/>
    <property type="match status" value="1"/>
</dbReference>
<dbReference type="InterPro" id="IPR001867">
    <property type="entry name" value="OmpR/PhoB-type_DNA-bd"/>
</dbReference>
<dbReference type="InterPro" id="IPR039420">
    <property type="entry name" value="WalR-like"/>
</dbReference>
<keyword evidence="5" id="KW-0804">Transcription</keyword>
<dbReference type="Pfam" id="PF00486">
    <property type="entry name" value="Trans_reg_C"/>
    <property type="match status" value="1"/>
</dbReference>
<keyword evidence="1 6" id="KW-0597">Phosphoprotein</keyword>
<dbReference type="Gene3D" id="3.40.50.2300">
    <property type="match status" value="1"/>
</dbReference>
<evidence type="ECO:0000259" key="9">
    <source>
        <dbReference type="PROSITE" id="PS51755"/>
    </source>
</evidence>
<evidence type="ECO:0000313" key="10">
    <source>
        <dbReference type="EMBL" id="SDP87880.1"/>
    </source>
</evidence>
<feature type="modified residue" description="4-aspartylphosphate" evidence="6">
    <location>
        <position position="52"/>
    </location>
</feature>
<name>A0A1H0WAV2_9BACI</name>
<protein>
    <submittedName>
        <fullName evidence="10">DNA-binding response regulator, OmpR family, contains REC and winged-helix (WHTH) domain</fullName>
    </submittedName>
</protein>
<evidence type="ECO:0000259" key="8">
    <source>
        <dbReference type="PROSITE" id="PS50110"/>
    </source>
</evidence>
<evidence type="ECO:0000256" key="2">
    <source>
        <dbReference type="ARBA" id="ARBA00023012"/>
    </source>
</evidence>
<dbReference type="Pfam" id="PF00072">
    <property type="entry name" value="Response_reg"/>
    <property type="match status" value="1"/>
</dbReference>
<dbReference type="InterPro" id="IPR036388">
    <property type="entry name" value="WH-like_DNA-bd_sf"/>
</dbReference>
<dbReference type="Proteomes" id="UP000199159">
    <property type="component" value="Unassembled WGS sequence"/>
</dbReference>
<feature type="DNA-binding region" description="OmpR/PhoB-type" evidence="7">
    <location>
        <begin position="122"/>
        <end position="222"/>
    </location>
</feature>
<dbReference type="GO" id="GO:0000976">
    <property type="term" value="F:transcription cis-regulatory region binding"/>
    <property type="evidence" value="ECO:0007669"/>
    <property type="project" value="TreeGrafter"/>
</dbReference>
<dbReference type="InterPro" id="IPR011006">
    <property type="entry name" value="CheY-like_superfamily"/>
</dbReference>
<dbReference type="SUPFAM" id="SSF52172">
    <property type="entry name" value="CheY-like"/>
    <property type="match status" value="1"/>
</dbReference>